<dbReference type="AlphaFoldDB" id="A0A0F4YM15"/>
<feature type="transmembrane region" description="Helical" evidence="2">
    <location>
        <begin position="31"/>
        <end position="53"/>
    </location>
</feature>
<protein>
    <submittedName>
        <fullName evidence="3">Uncharacterized protein</fullName>
    </submittedName>
</protein>
<accession>A0A0F4YM15</accession>
<sequence>MVGIIASSLTADRSKKPTASRVRDSSWADGLRGIASVFVVSSHVTLCFARYIVPPALAENGPSALFQRPFLRLVGQGNAWVAVFFVLLGFVNSLKTVQLARVGAVNDALNSLASSTFRRTGRLVFPATAVTILAWFFCQLGAFNLATRTDAYWVRTTSPRPSASWVRAIDDLIRQLISTWVYGENAYDQPQWALINLFKGSFDCRNQRVCRDDDSGIVVIPSIAAEVDCRPCDSISVCDFGSLPLFVPRLVLRAGCVVETAVANRAGDLPAERPVWALFSRDRRADALLCDPLFAVNAQCAVESLSAVAGEHQLPALSASRPVDAVGDDVHGFPAGLSDIQAGVAGGWDAGPGVPHPGAKSLDAVLGAAHLLCFLLVVVRLWAVKVEPYFGAATDAFERFARSWGKESSNSPKQNGSMLPTFVAKD</sequence>
<feature type="transmembrane region" description="Helical" evidence="2">
    <location>
        <begin position="73"/>
        <end position="91"/>
    </location>
</feature>
<feature type="compositionally biased region" description="Polar residues" evidence="1">
    <location>
        <begin position="406"/>
        <end position="418"/>
    </location>
</feature>
<name>A0A0F4YM15_RASE3</name>
<reference evidence="3 4" key="1">
    <citation type="submission" date="2015-04" db="EMBL/GenBank/DDBJ databases">
        <authorList>
            <person name="Heijne W.H."/>
            <person name="Fedorova N.D."/>
            <person name="Nierman W.C."/>
            <person name="Vollebregt A.W."/>
            <person name="Zhao Z."/>
            <person name="Wu L."/>
            <person name="Kumar M."/>
            <person name="Stam H."/>
            <person name="van den Berg M.A."/>
            <person name="Pel H.J."/>
        </authorList>
    </citation>
    <scope>NUCLEOTIDE SEQUENCE [LARGE SCALE GENOMIC DNA]</scope>
    <source>
        <strain evidence="3 4">CBS 393.64</strain>
    </source>
</reference>
<keyword evidence="4" id="KW-1185">Reference proteome</keyword>
<keyword evidence="2" id="KW-1133">Transmembrane helix</keyword>
<comment type="caution">
    <text evidence="3">The sequence shown here is derived from an EMBL/GenBank/DDBJ whole genome shotgun (WGS) entry which is preliminary data.</text>
</comment>
<evidence type="ECO:0000256" key="1">
    <source>
        <dbReference type="SAM" id="MobiDB-lite"/>
    </source>
</evidence>
<dbReference type="GeneID" id="25319422"/>
<dbReference type="STRING" id="1408163.A0A0F4YM15"/>
<organism evidence="3 4">
    <name type="scientific">Rasamsonia emersonii (strain ATCC 16479 / CBS 393.64 / IMI 116815)</name>
    <dbReference type="NCBI Taxonomy" id="1408163"/>
    <lineage>
        <taxon>Eukaryota</taxon>
        <taxon>Fungi</taxon>
        <taxon>Dikarya</taxon>
        <taxon>Ascomycota</taxon>
        <taxon>Pezizomycotina</taxon>
        <taxon>Eurotiomycetes</taxon>
        <taxon>Eurotiomycetidae</taxon>
        <taxon>Eurotiales</taxon>
        <taxon>Trichocomaceae</taxon>
        <taxon>Rasamsonia</taxon>
    </lineage>
</organism>
<dbReference type="EMBL" id="LASV01000404">
    <property type="protein sequence ID" value="KKA18906.1"/>
    <property type="molecule type" value="Genomic_DNA"/>
</dbReference>
<feature type="region of interest" description="Disordered" evidence="1">
    <location>
        <begin position="405"/>
        <end position="426"/>
    </location>
</feature>
<keyword evidence="2" id="KW-0812">Transmembrane</keyword>
<dbReference type="RefSeq" id="XP_013325518.1">
    <property type="nucleotide sequence ID" value="XM_013470064.1"/>
</dbReference>
<gene>
    <name evidence="3" type="ORF">T310_7146</name>
</gene>
<dbReference type="Proteomes" id="UP000053958">
    <property type="component" value="Unassembled WGS sequence"/>
</dbReference>
<keyword evidence="2" id="KW-0472">Membrane</keyword>
<evidence type="ECO:0000313" key="4">
    <source>
        <dbReference type="Proteomes" id="UP000053958"/>
    </source>
</evidence>
<feature type="transmembrane region" description="Helical" evidence="2">
    <location>
        <begin position="123"/>
        <end position="146"/>
    </location>
</feature>
<evidence type="ECO:0000313" key="3">
    <source>
        <dbReference type="EMBL" id="KKA18906.1"/>
    </source>
</evidence>
<evidence type="ECO:0000256" key="2">
    <source>
        <dbReference type="SAM" id="Phobius"/>
    </source>
</evidence>
<proteinExistence type="predicted"/>
<dbReference type="OrthoDB" id="5405781at2759"/>